<evidence type="ECO:0000256" key="3">
    <source>
        <dbReference type="ARBA" id="ARBA00022679"/>
    </source>
</evidence>
<evidence type="ECO:0000256" key="8">
    <source>
        <dbReference type="SAM" id="Phobius"/>
    </source>
</evidence>
<dbReference type="Pfam" id="PF09594">
    <property type="entry name" value="GT87"/>
    <property type="match status" value="1"/>
</dbReference>
<dbReference type="Proteomes" id="UP001500427">
    <property type="component" value="Unassembled WGS sequence"/>
</dbReference>
<proteinExistence type="inferred from homology"/>
<evidence type="ECO:0008006" key="11">
    <source>
        <dbReference type="Google" id="ProtNLM"/>
    </source>
</evidence>
<evidence type="ECO:0000256" key="7">
    <source>
        <dbReference type="ARBA" id="ARBA00024033"/>
    </source>
</evidence>
<evidence type="ECO:0000256" key="4">
    <source>
        <dbReference type="ARBA" id="ARBA00022692"/>
    </source>
</evidence>
<evidence type="ECO:0000313" key="9">
    <source>
        <dbReference type="EMBL" id="GAA5025812.1"/>
    </source>
</evidence>
<evidence type="ECO:0000256" key="1">
    <source>
        <dbReference type="ARBA" id="ARBA00004651"/>
    </source>
</evidence>
<feature type="transmembrane region" description="Helical" evidence="8">
    <location>
        <begin position="67"/>
        <end position="100"/>
    </location>
</feature>
<sequence length="374" mass="37991">MTGRDRLARRTAYVVGAVVVCGLATWIGLGDHVDLDVYRRAGERWLRGADPYATSGELPFTYPPVAAVLAAGIATAPVAGLALLSGATLVAAAAGVLATLGRTTRRAGPGPLTSPVVTPAVGLVVGLAVVSEPVLRGLQLGQVNGVVVGLVLLDLLVVPPNRRGWLTGVAAGIKLVPLVFVVHLLVRREFRSAARLVGAFGATVVLGWLVLPDASARYWGTLLLDTHRVGDPGFVDNQSLLGLATRVAPSAAGPVWAVGAAVVVALGVVALGRARERAAVEGVVVCALVGLLVSPISWSHHWILLPAAAVLCWRLGRRVVGAAAMVVAVVGPLSSSTLTVAGLACLVALAAGSPSARSDAPSAGRVAVDRVAVP</sequence>
<dbReference type="EMBL" id="BAABIW010000014">
    <property type="protein sequence ID" value="GAA5025812.1"/>
    <property type="molecule type" value="Genomic_DNA"/>
</dbReference>
<reference evidence="10" key="1">
    <citation type="journal article" date="2019" name="Int. J. Syst. Evol. Microbiol.">
        <title>The Global Catalogue of Microorganisms (GCM) 10K type strain sequencing project: providing services to taxonomists for standard genome sequencing and annotation.</title>
        <authorList>
            <consortium name="The Broad Institute Genomics Platform"/>
            <consortium name="The Broad Institute Genome Sequencing Center for Infectious Disease"/>
            <person name="Wu L."/>
            <person name="Ma J."/>
        </authorList>
    </citation>
    <scope>NUCLEOTIDE SEQUENCE [LARGE SCALE GENOMIC DNA]</scope>
    <source>
        <strain evidence="10">JCM 17687</strain>
    </source>
</reference>
<keyword evidence="5 8" id="KW-1133">Transmembrane helix</keyword>
<evidence type="ECO:0000313" key="10">
    <source>
        <dbReference type="Proteomes" id="UP001500427"/>
    </source>
</evidence>
<keyword evidence="4 8" id="KW-0812">Transmembrane</keyword>
<feature type="transmembrane region" description="Helical" evidence="8">
    <location>
        <begin position="251"/>
        <end position="271"/>
    </location>
</feature>
<gene>
    <name evidence="9" type="ORF">GCM10023258_19020</name>
</gene>
<feature type="transmembrane region" description="Helical" evidence="8">
    <location>
        <begin position="165"/>
        <end position="186"/>
    </location>
</feature>
<feature type="transmembrane region" description="Helical" evidence="8">
    <location>
        <begin position="112"/>
        <end position="130"/>
    </location>
</feature>
<comment type="similarity">
    <text evidence="7">Belongs to the glycosyltransferase 87 family.</text>
</comment>
<evidence type="ECO:0000256" key="2">
    <source>
        <dbReference type="ARBA" id="ARBA00022475"/>
    </source>
</evidence>
<keyword evidence="3" id="KW-0808">Transferase</keyword>
<comment type="caution">
    <text evidence="9">The sequence shown here is derived from an EMBL/GenBank/DDBJ whole genome shotgun (WGS) entry which is preliminary data.</text>
</comment>
<accession>A0ABP9JDA4</accession>
<protein>
    <recommendedName>
        <fullName evidence="11">Alpha-1,2-mannosyltransferase</fullName>
    </recommendedName>
</protein>
<keyword evidence="10" id="KW-1185">Reference proteome</keyword>
<feature type="transmembrane region" description="Helical" evidence="8">
    <location>
        <begin position="319"/>
        <end position="349"/>
    </location>
</feature>
<evidence type="ECO:0000256" key="6">
    <source>
        <dbReference type="ARBA" id="ARBA00023136"/>
    </source>
</evidence>
<feature type="transmembrane region" description="Helical" evidence="8">
    <location>
        <begin position="12"/>
        <end position="29"/>
    </location>
</feature>
<dbReference type="RefSeq" id="WP_345507234.1">
    <property type="nucleotide sequence ID" value="NZ_BAABIW010000014.1"/>
</dbReference>
<organism evidence="9 10">
    <name type="scientific">Terrabacter aeriphilus</name>
    <dbReference type="NCBI Taxonomy" id="515662"/>
    <lineage>
        <taxon>Bacteria</taxon>
        <taxon>Bacillati</taxon>
        <taxon>Actinomycetota</taxon>
        <taxon>Actinomycetes</taxon>
        <taxon>Micrococcales</taxon>
        <taxon>Intrasporangiaceae</taxon>
        <taxon>Terrabacter</taxon>
    </lineage>
</organism>
<feature type="transmembrane region" description="Helical" evidence="8">
    <location>
        <begin position="193"/>
        <end position="211"/>
    </location>
</feature>
<comment type="subcellular location">
    <subcellularLocation>
        <location evidence="1">Cell membrane</location>
        <topology evidence="1">Multi-pass membrane protein</topology>
    </subcellularLocation>
</comment>
<dbReference type="InterPro" id="IPR018584">
    <property type="entry name" value="GT87"/>
</dbReference>
<keyword evidence="2" id="KW-1003">Cell membrane</keyword>
<keyword evidence="6 8" id="KW-0472">Membrane</keyword>
<evidence type="ECO:0000256" key="5">
    <source>
        <dbReference type="ARBA" id="ARBA00022989"/>
    </source>
</evidence>
<name>A0ABP9JDA4_9MICO</name>
<feature type="transmembrane region" description="Helical" evidence="8">
    <location>
        <begin position="278"/>
        <end position="299"/>
    </location>
</feature>